<feature type="domain" description="HTH tetR-type" evidence="6">
    <location>
        <begin position="8"/>
        <end position="68"/>
    </location>
</feature>
<dbReference type="InterPro" id="IPR036271">
    <property type="entry name" value="Tet_transcr_reg_TetR-rel_C_sf"/>
</dbReference>
<dbReference type="Gene3D" id="1.10.357.10">
    <property type="entry name" value="Tetracycline Repressor, domain 2"/>
    <property type="match status" value="1"/>
</dbReference>
<accession>A0A136PYL5</accession>
<evidence type="ECO:0000256" key="3">
    <source>
        <dbReference type="ARBA" id="ARBA00023125"/>
    </source>
</evidence>
<proteinExistence type="predicted"/>
<sequence>MPKVVDHEERRRLLGAAACAVLSRSGVAGTTVRAVAGEAGMPLATAQHYLPTRELMVRAAMAHLAERVVGRARTLRRGSTALATLRLAARELVPLDPERIFEARVWLMLTAEALIDEQVATVVRENAAELHGNLVRLIDLARADGSAGAGVDGSAAASALATLLDGLTVRLLSGVLTPDEARSEIDAHLARLAPAH</sequence>
<evidence type="ECO:0000256" key="1">
    <source>
        <dbReference type="ARBA" id="ARBA00022491"/>
    </source>
</evidence>
<dbReference type="InterPro" id="IPR001647">
    <property type="entry name" value="HTH_TetR"/>
</dbReference>
<feature type="DNA-binding region" description="H-T-H motif" evidence="5">
    <location>
        <begin position="31"/>
        <end position="50"/>
    </location>
</feature>
<keyword evidence="3 5" id="KW-0238">DNA-binding</keyword>
<evidence type="ECO:0000256" key="5">
    <source>
        <dbReference type="PROSITE-ProRule" id="PRU00335"/>
    </source>
</evidence>
<dbReference type="Proteomes" id="UP000070620">
    <property type="component" value="Unassembled WGS sequence"/>
</dbReference>
<evidence type="ECO:0000313" key="7">
    <source>
        <dbReference type="EMBL" id="KXK63560.1"/>
    </source>
</evidence>
<organism evidence="7 8">
    <name type="scientific">Micromonospora rosaria</name>
    <dbReference type="NCBI Taxonomy" id="47874"/>
    <lineage>
        <taxon>Bacteria</taxon>
        <taxon>Bacillati</taxon>
        <taxon>Actinomycetota</taxon>
        <taxon>Actinomycetes</taxon>
        <taxon>Micromonosporales</taxon>
        <taxon>Micromonosporaceae</taxon>
        <taxon>Micromonospora</taxon>
    </lineage>
</organism>
<dbReference type="InterPro" id="IPR039538">
    <property type="entry name" value="BetI_C"/>
</dbReference>
<dbReference type="AlphaFoldDB" id="A0A136PYL5"/>
<evidence type="ECO:0000256" key="2">
    <source>
        <dbReference type="ARBA" id="ARBA00023015"/>
    </source>
</evidence>
<keyword evidence="4" id="KW-0804">Transcription</keyword>
<name>A0A136PYL5_9ACTN</name>
<reference evidence="7 8" key="1">
    <citation type="submission" date="2016-01" db="EMBL/GenBank/DDBJ databases">
        <title>Whole genome sequence and analysis of Micromonospora rosaria DSM 803, which can produce antibacterial substance rosamicin.</title>
        <authorList>
            <person name="Yang H."/>
            <person name="He X."/>
            <person name="Zhu D."/>
        </authorList>
    </citation>
    <scope>NUCLEOTIDE SEQUENCE [LARGE SCALE GENOMIC DNA]</scope>
    <source>
        <strain evidence="7 8">DSM 803</strain>
    </source>
</reference>
<keyword evidence="1" id="KW-0678">Repressor</keyword>
<keyword evidence="2" id="KW-0805">Transcription regulation</keyword>
<protein>
    <submittedName>
        <fullName evidence="7">TetR family transcriptional regulator</fullName>
    </submittedName>
</protein>
<dbReference type="GO" id="GO:0003677">
    <property type="term" value="F:DNA binding"/>
    <property type="evidence" value="ECO:0007669"/>
    <property type="project" value="UniProtKB-UniRule"/>
</dbReference>
<dbReference type="RefSeq" id="WP_067359583.1">
    <property type="nucleotide sequence ID" value="NZ_JBIUBN010000001.1"/>
</dbReference>
<evidence type="ECO:0000259" key="6">
    <source>
        <dbReference type="PROSITE" id="PS50977"/>
    </source>
</evidence>
<dbReference type="PROSITE" id="PS50977">
    <property type="entry name" value="HTH_TETR_2"/>
    <property type="match status" value="1"/>
</dbReference>
<dbReference type="Pfam" id="PF13977">
    <property type="entry name" value="TetR_C_6"/>
    <property type="match status" value="1"/>
</dbReference>
<dbReference type="OrthoDB" id="9816296at2"/>
<dbReference type="SUPFAM" id="SSF46689">
    <property type="entry name" value="Homeodomain-like"/>
    <property type="match status" value="1"/>
</dbReference>
<comment type="caution">
    <text evidence="7">The sequence shown here is derived from an EMBL/GenBank/DDBJ whole genome shotgun (WGS) entry which is preliminary data.</text>
</comment>
<dbReference type="SUPFAM" id="SSF48498">
    <property type="entry name" value="Tetracyclin repressor-like, C-terminal domain"/>
    <property type="match status" value="1"/>
</dbReference>
<gene>
    <name evidence="7" type="ORF">AWW66_02050</name>
</gene>
<keyword evidence="8" id="KW-1185">Reference proteome</keyword>
<evidence type="ECO:0000313" key="8">
    <source>
        <dbReference type="Proteomes" id="UP000070620"/>
    </source>
</evidence>
<dbReference type="EMBL" id="LRQV01000004">
    <property type="protein sequence ID" value="KXK63560.1"/>
    <property type="molecule type" value="Genomic_DNA"/>
</dbReference>
<dbReference type="InterPro" id="IPR009057">
    <property type="entry name" value="Homeodomain-like_sf"/>
</dbReference>
<evidence type="ECO:0000256" key="4">
    <source>
        <dbReference type="ARBA" id="ARBA00023163"/>
    </source>
</evidence>